<sequence length="389" mass="44376">MNQKRVLLFTMGGWSHSNEAIIQQLESKLPRARIRVVDLLEQLKRDKRAWLAYLLDLPVMAWQALLDRGFDKSNLLYAPATSRFINHLARRITREFQPDFTVQTTTRFDASSDDVPHFTIIDVTLASVRQRYIDLYQSTERALDHLHAFQHRVFQRSTAIFAMGQYVRHSLIWDYRMPPRRVFAIGSGPNIEMGERAKLVGSKKVLFVGTDWKRKGGPVLLDAFRMIRQYHPDAELFIVGCTPDIQEHNVHVIGRVAREDLHLYFTGARVFALPTELEAFGIAFVEAMHFGLPILGTAIGAVPELVEIGVNGYLVKPGNAEALARALDRLLDDDKLALQMGEASYQRAKRYTWDRAGDILCGKMIELARENPRIPDVRAPKFKLEQLGV</sequence>
<keyword evidence="1" id="KW-0328">Glycosyltransferase</keyword>
<dbReference type="SUPFAM" id="SSF53756">
    <property type="entry name" value="UDP-Glycosyltransferase/glycogen phosphorylase"/>
    <property type="match status" value="1"/>
</dbReference>
<dbReference type="Proteomes" id="UP000245081">
    <property type="component" value="Unassembled WGS sequence"/>
</dbReference>
<protein>
    <recommendedName>
        <fullName evidence="3">Glycosyl transferase family 1 domain-containing protein</fullName>
    </recommendedName>
</protein>
<keyword evidence="2" id="KW-0808">Transferase</keyword>
<dbReference type="PANTHER" id="PTHR12526">
    <property type="entry name" value="GLYCOSYLTRANSFERASE"/>
    <property type="match status" value="1"/>
</dbReference>
<accession>A0A2R5F9Q9</accession>
<keyword evidence="5" id="KW-1185">Reference proteome</keyword>
<dbReference type="EMBL" id="BDOQ01000013">
    <property type="protein sequence ID" value="GBG14972.1"/>
    <property type="molecule type" value="Genomic_DNA"/>
</dbReference>
<dbReference type="OrthoDB" id="9775208at2"/>
<evidence type="ECO:0000256" key="1">
    <source>
        <dbReference type="ARBA" id="ARBA00022676"/>
    </source>
</evidence>
<evidence type="ECO:0000259" key="3">
    <source>
        <dbReference type="Pfam" id="PF00534"/>
    </source>
</evidence>
<dbReference type="Gene3D" id="3.40.50.2000">
    <property type="entry name" value="Glycogen Phosphorylase B"/>
    <property type="match status" value="1"/>
</dbReference>
<dbReference type="AlphaFoldDB" id="A0A2R5F9Q9"/>
<dbReference type="InterPro" id="IPR001296">
    <property type="entry name" value="Glyco_trans_1"/>
</dbReference>
<dbReference type="GO" id="GO:0016757">
    <property type="term" value="F:glycosyltransferase activity"/>
    <property type="evidence" value="ECO:0007669"/>
    <property type="project" value="UniProtKB-KW"/>
</dbReference>
<dbReference type="Pfam" id="PF00534">
    <property type="entry name" value="Glycos_transf_1"/>
    <property type="match status" value="1"/>
</dbReference>
<evidence type="ECO:0000256" key="2">
    <source>
        <dbReference type="ARBA" id="ARBA00022679"/>
    </source>
</evidence>
<feature type="domain" description="Glycosyl transferase family 1" evidence="3">
    <location>
        <begin position="200"/>
        <end position="347"/>
    </location>
</feature>
<dbReference type="CDD" id="cd03801">
    <property type="entry name" value="GT4_PimA-like"/>
    <property type="match status" value="1"/>
</dbReference>
<evidence type="ECO:0000313" key="5">
    <source>
        <dbReference type="Proteomes" id="UP000245081"/>
    </source>
</evidence>
<proteinExistence type="predicted"/>
<evidence type="ECO:0000313" key="4">
    <source>
        <dbReference type="EMBL" id="GBG14972.1"/>
    </source>
</evidence>
<comment type="caution">
    <text evidence="4">The sequence shown here is derived from an EMBL/GenBank/DDBJ whole genome shotgun (WGS) entry which is preliminary data.</text>
</comment>
<organism evidence="4 5">
    <name type="scientific">Novimethylophilus kurashikiensis</name>
    <dbReference type="NCBI Taxonomy" id="1825523"/>
    <lineage>
        <taxon>Bacteria</taxon>
        <taxon>Pseudomonadati</taxon>
        <taxon>Pseudomonadota</taxon>
        <taxon>Betaproteobacteria</taxon>
        <taxon>Nitrosomonadales</taxon>
        <taxon>Methylophilaceae</taxon>
        <taxon>Novimethylophilus</taxon>
    </lineage>
</organism>
<dbReference type="RefSeq" id="WP_109016147.1">
    <property type="nucleotide sequence ID" value="NZ_BDOQ01000013.1"/>
</dbReference>
<dbReference type="PANTHER" id="PTHR12526:SF510">
    <property type="entry name" value="D-INOSITOL 3-PHOSPHATE GLYCOSYLTRANSFERASE"/>
    <property type="match status" value="1"/>
</dbReference>
<name>A0A2R5F9Q9_9PROT</name>
<gene>
    <name evidence="4" type="ORF">NMK_2573</name>
</gene>
<reference evidence="4 5" key="1">
    <citation type="journal article" date="2018" name="Environ. Microbiol.">
        <title>Isolation and genomic characterization of Novimethylophilus kurashikiensis gen. nov. sp. nov., a new lanthanide-dependent methylotrophic species of Methylophilaceae.</title>
        <authorList>
            <person name="Lv H."/>
            <person name="Sahin N."/>
            <person name="Tani A."/>
        </authorList>
    </citation>
    <scope>NUCLEOTIDE SEQUENCE [LARGE SCALE GENOMIC DNA]</scope>
    <source>
        <strain evidence="4 5">La2-4</strain>
    </source>
</reference>